<dbReference type="GO" id="GO:0005737">
    <property type="term" value="C:cytoplasm"/>
    <property type="evidence" value="ECO:0007669"/>
    <property type="project" value="UniProtKB-SubCell"/>
</dbReference>
<dbReference type="InterPro" id="IPR005835">
    <property type="entry name" value="NTP_transferase_dom"/>
</dbReference>
<keyword evidence="6" id="KW-0119">Carbohydrate metabolism</keyword>
<dbReference type="NCBIfam" id="TIGR01662">
    <property type="entry name" value="HAD-SF-IIIA"/>
    <property type="match status" value="1"/>
</dbReference>
<dbReference type="InterPro" id="IPR006549">
    <property type="entry name" value="HAD-SF_hydro_IIIA"/>
</dbReference>
<proteinExistence type="inferred from homology"/>
<evidence type="ECO:0000256" key="1">
    <source>
        <dbReference type="ARBA" id="ARBA00004496"/>
    </source>
</evidence>
<dbReference type="GO" id="GO:0005975">
    <property type="term" value="P:carbohydrate metabolic process"/>
    <property type="evidence" value="ECO:0007669"/>
    <property type="project" value="InterPro"/>
</dbReference>
<keyword evidence="10" id="KW-1185">Reference proteome</keyword>
<evidence type="ECO:0000256" key="2">
    <source>
        <dbReference type="ARBA" id="ARBA00005628"/>
    </source>
</evidence>
<evidence type="ECO:0000256" key="4">
    <source>
        <dbReference type="ARBA" id="ARBA00022723"/>
    </source>
</evidence>
<comment type="similarity">
    <text evidence="2">Belongs to the GmhB family.</text>
</comment>
<dbReference type="InterPro" id="IPR036412">
    <property type="entry name" value="HAD-like_sf"/>
</dbReference>
<dbReference type="Proteomes" id="UP000033428">
    <property type="component" value="Unassembled WGS sequence"/>
</dbReference>
<dbReference type="Gene3D" id="3.90.550.10">
    <property type="entry name" value="Spore Coat Polysaccharide Biosynthesis Protein SpsA, Chain A"/>
    <property type="match status" value="1"/>
</dbReference>
<dbReference type="InterPro" id="IPR023214">
    <property type="entry name" value="HAD_sf"/>
</dbReference>
<evidence type="ECO:0000259" key="8">
    <source>
        <dbReference type="Pfam" id="PF00483"/>
    </source>
</evidence>
<comment type="subcellular location">
    <subcellularLocation>
        <location evidence="1">Cytoplasm</location>
    </subcellularLocation>
</comment>
<dbReference type="GO" id="GO:0046872">
    <property type="term" value="F:metal ion binding"/>
    <property type="evidence" value="ECO:0007669"/>
    <property type="project" value="UniProtKB-KW"/>
</dbReference>
<dbReference type="GO" id="GO:0016791">
    <property type="term" value="F:phosphatase activity"/>
    <property type="evidence" value="ECO:0007669"/>
    <property type="project" value="InterPro"/>
</dbReference>
<evidence type="ECO:0000313" key="10">
    <source>
        <dbReference type="Proteomes" id="UP000033428"/>
    </source>
</evidence>
<dbReference type="Pfam" id="PF00483">
    <property type="entry name" value="NTP_transferase"/>
    <property type="match status" value="1"/>
</dbReference>
<evidence type="ECO:0000256" key="3">
    <source>
        <dbReference type="ARBA" id="ARBA00022490"/>
    </source>
</evidence>
<dbReference type="PANTHER" id="PTHR42891:SF1">
    <property type="entry name" value="D-GLYCERO-BETA-D-MANNO-HEPTOSE-1,7-BISPHOSPHATE 7-PHOSPHATASE"/>
    <property type="match status" value="1"/>
</dbReference>
<evidence type="ECO:0000256" key="6">
    <source>
        <dbReference type="ARBA" id="ARBA00023277"/>
    </source>
</evidence>
<keyword evidence="5" id="KW-0378">Hydrolase</keyword>
<reference evidence="9 10" key="1">
    <citation type="submission" date="2015-02" db="EMBL/GenBank/DDBJ databases">
        <title>Single-cell genomics of uncultivated deep-branching MTB reveals a conserved set of magnetosome genes.</title>
        <authorList>
            <person name="Kolinko S."/>
            <person name="Richter M."/>
            <person name="Glockner F.O."/>
            <person name="Brachmann A."/>
            <person name="Schuler D."/>
        </authorList>
    </citation>
    <scope>NUCLEOTIDE SEQUENCE [LARGE SCALE GENOMIC DNA]</scope>
    <source>
        <strain evidence="9">SKK-01</strain>
    </source>
</reference>
<dbReference type="CDD" id="cd07503">
    <property type="entry name" value="HAD_HisB-N"/>
    <property type="match status" value="1"/>
</dbReference>
<dbReference type="Pfam" id="PF13242">
    <property type="entry name" value="Hydrolase_like"/>
    <property type="match status" value="1"/>
</dbReference>
<gene>
    <name evidence="9" type="ORF">OMAG_002205</name>
</gene>
<keyword evidence="3" id="KW-0963">Cytoplasm</keyword>
<evidence type="ECO:0000313" key="9">
    <source>
        <dbReference type="EMBL" id="KJJ83933.1"/>
    </source>
</evidence>
<keyword evidence="4" id="KW-0479">Metal-binding</keyword>
<dbReference type="PANTHER" id="PTHR42891">
    <property type="entry name" value="D-GLYCERO-BETA-D-MANNO-HEPTOSE-1,7-BISPHOSPHATE 7-PHOSPHATASE"/>
    <property type="match status" value="1"/>
</dbReference>
<dbReference type="SUPFAM" id="SSF56784">
    <property type="entry name" value="HAD-like"/>
    <property type="match status" value="1"/>
</dbReference>
<accession>A0A0F0CKU0</accession>
<dbReference type="EMBL" id="JYNY01000436">
    <property type="protein sequence ID" value="KJJ83933.1"/>
    <property type="molecule type" value="Genomic_DNA"/>
</dbReference>
<sequence>MNNITNLKQAVILAGGQGSRLRPLTNKTPKPMIPFHGKPFLLYLIEMLKEQRFEKVLLLLGYLPHVVKDYFGDGSSFGIHIDYSITDVENETARRLKLAEDKVDPVFLLMYCDNYWPMNISRMWDLFVKNNVAAQVSAYSNKDKYTKDNMRVNEHGIVSLYDKSRSAEGLQGVDIGFVIMRKEVVYPLIPQENVNFEKAVYPLLVENQQLGAYMSDHRYYSVGSHERLPLTAAFLENQPAIILDRDGVLNVKPPKARYVTMYNEFIWLPGAKDAVKLLKAHGYRVIVITNQAGISRGFMTESDLDTIHNNMKEDLAKHGAAIDAIYYCPHGWDEGCECRKPKPGMLFQAQKDFHLDITKTFFIGDDVRDKQAGDAAGCKTLLVSSQMSVLQAIKEQVLPGKLTLPLAGC</sequence>
<dbReference type="AlphaFoldDB" id="A0A0F0CKU0"/>
<dbReference type="SUPFAM" id="SSF53448">
    <property type="entry name" value="Nucleotide-diphospho-sugar transferases"/>
    <property type="match status" value="1"/>
</dbReference>
<dbReference type="Gene3D" id="3.40.50.1000">
    <property type="entry name" value="HAD superfamily/HAD-like"/>
    <property type="match status" value="1"/>
</dbReference>
<dbReference type="NCBIfam" id="TIGR01656">
    <property type="entry name" value="Histidinol-ppas"/>
    <property type="match status" value="1"/>
</dbReference>
<evidence type="ECO:0000256" key="7">
    <source>
        <dbReference type="ARBA" id="ARBA00031828"/>
    </source>
</evidence>
<evidence type="ECO:0000256" key="5">
    <source>
        <dbReference type="ARBA" id="ARBA00022801"/>
    </source>
</evidence>
<dbReference type="InterPro" id="IPR006543">
    <property type="entry name" value="Histidinol-phos"/>
</dbReference>
<dbReference type="PATRIC" id="fig|1609969.3.peg.2350"/>
<protein>
    <recommendedName>
        <fullName evidence="7">D,D-heptose 1,7-bisphosphate phosphatase</fullName>
    </recommendedName>
</protein>
<name>A0A0F0CKU0_9BACT</name>
<comment type="caution">
    <text evidence="9">The sequence shown here is derived from an EMBL/GenBank/DDBJ whole genome shotgun (WGS) entry which is preliminary data.</text>
</comment>
<organism evidence="9 10">
    <name type="scientific">Candidatus Omnitrophus magneticus</name>
    <dbReference type="NCBI Taxonomy" id="1609969"/>
    <lineage>
        <taxon>Bacteria</taxon>
        <taxon>Pseudomonadati</taxon>
        <taxon>Candidatus Omnitrophota</taxon>
        <taxon>Candidatus Omnitrophus</taxon>
    </lineage>
</organism>
<dbReference type="InterPro" id="IPR029044">
    <property type="entry name" value="Nucleotide-diphossugar_trans"/>
</dbReference>
<dbReference type="InterPro" id="IPR004446">
    <property type="entry name" value="Heptose_bisP_phosphatase"/>
</dbReference>
<feature type="domain" description="Nucleotidyl transferase" evidence="8">
    <location>
        <begin position="10"/>
        <end position="144"/>
    </location>
</feature>